<keyword evidence="3 5" id="KW-1133">Transmembrane helix</keyword>
<evidence type="ECO:0000313" key="7">
    <source>
        <dbReference type="EMBL" id="MDQ7903760.1"/>
    </source>
</evidence>
<keyword evidence="8" id="KW-1185">Reference proteome</keyword>
<feature type="transmembrane region" description="Helical" evidence="5">
    <location>
        <begin position="285"/>
        <end position="305"/>
    </location>
</feature>
<gene>
    <name evidence="7" type="ORF">RB614_04415</name>
</gene>
<feature type="transmembrane region" description="Helical" evidence="5">
    <location>
        <begin position="216"/>
        <end position="237"/>
    </location>
</feature>
<feature type="transmembrane region" description="Helical" evidence="5">
    <location>
        <begin position="165"/>
        <end position="185"/>
    </location>
</feature>
<accession>A0ABU0Z9P8</accession>
<dbReference type="InterPro" id="IPR020846">
    <property type="entry name" value="MFS_dom"/>
</dbReference>
<evidence type="ECO:0000256" key="5">
    <source>
        <dbReference type="SAM" id="Phobius"/>
    </source>
</evidence>
<dbReference type="Gene3D" id="1.20.1250.20">
    <property type="entry name" value="MFS general substrate transporter like domains"/>
    <property type="match status" value="1"/>
</dbReference>
<feature type="transmembrane region" description="Helical" evidence="5">
    <location>
        <begin position="12"/>
        <end position="35"/>
    </location>
</feature>
<protein>
    <submittedName>
        <fullName evidence="7">MFS transporter</fullName>
    </submittedName>
</protein>
<dbReference type="InterPro" id="IPR036259">
    <property type="entry name" value="MFS_trans_sf"/>
</dbReference>
<feature type="transmembrane region" description="Helical" evidence="5">
    <location>
        <begin position="420"/>
        <end position="439"/>
    </location>
</feature>
<dbReference type="PANTHER" id="PTHR23501:SF197">
    <property type="entry name" value="COMD"/>
    <property type="match status" value="1"/>
</dbReference>
<feature type="transmembrane region" description="Helical" evidence="5">
    <location>
        <begin position="135"/>
        <end position="159"/>
    </location>
</feature>
<dbReference type="RefSeq" id="WP_308711034.1">
    <property type="nucleotide sequence ID" value="NZ_JAVHUY010000003.1"/>
</dbReference>
<feature type="transmembrane region" description="Helical" evidence="5">
    <location>
        <begin position="78"/>
        <end position="96"/>
    </location>
</feature>
<dbReference type="EMBL" id="JAVHUY010000003">
    <property type="protein sequence ID" value="MDQ7903760.1"/>
    <property type="molecule type" value="Genomic_DNA"/>
</dbReference>
<dbReference type="SUPFAM" id="SSF103473">
    <property type="entry name" value="MFS general substrate transporter"/>
    <property type="match status" value="1"/>
</dbReference>
<feature type="transmembrane region" description="Helical" evidence="5">
    <location>
        <begin position="102"/>
        <end position="123"/>
    </location>
</feature>
<dbReference type="PANTHER" id="PTHR23501">
    <property type="entry name" value="MAJOR FACILITATOR SUPERFAMILY"/>
    <property type="match status" value="1"/>
</dbReference>
<evidence type="ECO:0000313" key="8">
    <source>
        <dbReference type="Proteomes" id="UP001230908"/>
    </source>
</evidence>
<dbReference type="Pfam" id="PF07690">
    <property type="entry name" value="MFS_1"/>
    <property type="match status" value="1"/>
</dbReference>
<feature type="transmembrane region" description="Helical" evidence="5">
    <location>
        <begin position="381"/>
        <end position="408"/>
    </location>
</feature>
<evidence type="ECO:0000256" key="3">
    <source>
        <dbReference type="ARBA" id="ARBA00022989"/>
    </source>
</evidence>
<dbReference type="PROSITE" id="PS50850">
    <property type="entry name" value="MFS"/>
    <property type="match status" value="1"/>
</dbReference>
<evidence type="ECO:0000256" key="1">
    <source>
        <dbReference type="ARBA" id="ARBA00004651"/>
    </source>
</evidence>
<sequence>MRATGTARQGVTFAVLACAAAAFAMLQSFVIPVLPTLQAAFGTTQGAATWILTACLLSAAVCTPIMGRIGDLVGRKRILVVTLVLLVAGSLLAAVADSIGVMIFARVVQGVGGGVLPLSFGIVRDEFPPEKVAASVGAIASLTAIGAGLGVVLTGPIVATLGYRWLFWFPLIVIGLTAVAAWLFVPEPPAGAGKVAAEERRDGPAAAGERSERGGIGWLPALFLTAWLVALLLALSFGPERGWLSPAIVALLAGAVAAGALWAAAESRARRPLIDLRMMRMTAVWTTNLVALLVGIGLFATFGFLPQLVQTPPEVGYGFGATVAESGMIIFPSCVTQVAVGLLNTRLERRLGGKALVVAGCLACAASMTAIAFAHHDAAPLYVASAVLGFGVGLSLSGLAGLIVTAVPAGQIGVASGMNANVRMIGGSIGAALMASIVQSSVDSGGPPAEWGYTTGFAVLGASYLLAGAAALLIPTATGRPLRQPATVPA</sequence>
<evidence type="ECO:0000256" key="2">
    <source>
        <dbReference type="ARBA" id="ARBA00022692"/>
    </source>
</evidence>
<reference evidence="7 8" key="1">
    <citation type="submission" date="2023-08" db="EMBL/GenBank/DDBJ databases">
        <title>Phytohabitans sansha sp. nov., isolated from marine sediment.</title>
        <authorList>
            <person name="Zhao Y."/>
            <person name="Yi K."/>
        </authorList>
    </citation>
    <scope>NUCLEOTIDE SEQUENCE [LARGE SCALE GENOMIC DNA]</scope>
    <source>
        <strain evidence="7 8">ZYX-F-186</strain>
    </source>
</reference>
<comment type="subcellular location">
    <subcellularLocation>
        <location evidence="1">Cell membrane</location>
        <topology evidence="1">Multi-pass membrane protein</topology>
    </subcellularLocation>
</comment>
<organism evidence="7 8">
    <name type="scientific">Phytohabitans maris</name>
    <dbReference type="NCBI Taxonomy" id="3071409"/>
    <lineage>
        <taxon>Bacteria</taxon>
        <taxon>Bacillati</taxon>
        <taxon>Actinomycetota</taxon>
        <taxon>Actinomycetes</taxon>
        <taxon>Micromonosporales</taxon>
        <taxon>Micromonosporaceae</taxon>
    </lineage>
</organism>
<feature type="transmembrane region" description="Helical" evidence="5">
    <location>
        <begin position="47"/>
        <end position="66"/>
    </location>
</feature>
<dbReference type="Proteomes" id="UP001230908">
    <property type="component" value="Unassembled WGS sequence"/>
</dbReference>
<comment type="caution">
    <text evidence="7">The sequence shown here is derived from an EMBL/GenBank/DDBJ whole genome shotgun (WGS) entry which is preliminary data.</text>
</comment>
<name>A0ABU0Z9P8_9ACTN</name>
<dbReference type="Gene3D" id="1.20.1720.10">
    <property type="entry name" value="Multidrug resistance protein D"/>
    <property type="match status" value="1"/>
</dbReference>
<keyword evidence="2 5" id="KW-0812">Transmembrane</keyword>
<evidence type="ECO:0000259" key="6">
    <source>
        <dbReference type="PROSITE" id="PS50850"/>
    </source>
</evidence>
<feature type="transmembrane region" description="Helical" evidence="5">
    <location>
        <begin position="451"/>
        <end position="474"/>
    </location>
</feature>
<feature type="transmembrane region" description="Helical" evidence="5">
    <location>
        <begin position="355"/>
        <end position="375"/>
    </location>
</feature>
<feature type="domain" description="Major facilitator superfamily (MFS) profile" evidence="6">
    <location>
        <begin position="12"/>
        <end position="479"/>
    </location>
</feature>
<feature type="transmembrane region" description="Helical" evidence="5">
    <location>
        <begin position="243"/>
        <end position="264"/>
    </location>
</feature>
<keyword evidence="4 5" id="KW-0472">Membrane</keyword>
<dbReference type="InterPro" id="IPR011701">
    <property type="entry name" value="MFS"/>
</dbReference>
<evidence type="ECO:0000256" key="4">
    <source>
        <dbReference type="ARBA" id="ARBA00023136"/>
    </source>
</evidence>
<proteinExistence type="predicted"/>
<feature type="transmembrane region" description="Helical" evidence="5">
    <location>
        <begin position="317"/>
        <end position="343"/>
    </location>
</feature>